<gene>
    <name evidence="1" type="ORF">EMELA_v1c02250</name>
</gene>
<evidence type="ECO:0008006" key="3">
    <source>
        <dbReference type="Google" id="ProtNLM"/>
    </source>
</evidence>
<evidence type="ECO:0000313" key="1">
    <source>
        <dbReference type="EMBL" id="ATZ17798.1"/>
    </source>
</evidence>
<protein>
    <recommendedName>
        <fullName evidence="3">PD-(D/E)XK endonuclease-like domain-containing protein</fullName>
    </recommendedName>
</protein>
<dbReference type="Gene3D" id="3.90.320.10">
    <property type="match status" value="1"/>
</dbReference>
<dbReference type="EMBL" id="CP024964">
    <property type="protein sequence ID" value="ATZ17798.1"/>
    <property type="molecule type" value="Genomic_DNA"/>
</dbReference>
<evidence type="ECO:0000313" key="2">
    <source>
        <dbReference type="Proteomes" id="UP000231896"/>
    </source>
</evidence>
<dbReference type="KEGG" id="eml:EMELA_v1c02250"/>
<dbReference type="InterPro" id="IPR011604">
    <property type="entry name" value="PDDEXK-like_dom_sf"/>
</dbReference>
<accession>A0A2K8NX81</accession>
<keyword evidence="2" id="KW-1185">Reference proteome</keyword>
<dbReference type="AlphaFoldDB" id="A0A2K8NX81"/>
<reference evidence="1 2" key="1">
    <citation type="submission" date="2017-11" db="EMBL/GenBank/DDBJ databases">
        <title>Genome sequence of Entomoplasma melaleucae M1 (ATCC 49191).</title>
        <authorList>
            <person name="Lo W.-S."/>
            <person name="Gasparich G.E."/>
            <person name="Kuo C.-H."/>
        </authorList>
    </citation>
    <scope>NUCLEOTIDE SEQUENCE [LARGE SCALE GENOMIC DNA]</scope>
    <source>
        <strain evidence="1 2">M1</strain>
    </source>
</reference>
<proteinExistence type="predicted"/>
<dbReference type="RefSeq" id="WP_028124622.1">
    <property type="nucleotide sequence ID" value="NZ_CP024964.1"/>
</dbReference>
<name>A0A2K8NX81_9MOLU</name>
<dbReference type="Proteomes" id="UP000231896">
    <property type="component" value="Chromosome"/>
</dbReference>
<organism evidence="1 2">
    <name type="scientific">Mesoplasma melaleucae</name>
    <dbReference type="NCBI Taxonomy" id="81459"/>
    <lineage>
        <taxon>Bacteria</taxon>
        <taxon>Bacillati</taxon>
        <taxon>Mycoplasmatota</taxon>
        <taxon>Mollicutes</taxon>
        <taxon>Entomoplasmatales</taxon>
        <taxon>Entomoplasmataceae</taxon>
        <taxon>Mesoplasma</taxon>
    </lineage>
</organism>
<sequence length="206" mass="25019">MFHKNIKVDELTHKYYIDLPSVSALLKLLPQYKNDYKDCSVEFLKPYQERGNCFHKRVEFYINNNFDLNCNCEYSKELHNNLFNNFLFWYDDYFLNINKPQTEISLINNYFLGTFDFMYLDNDNNYHLLDWKTNKITNQIKTLTQLKLYEILIKDNLNINKNTKFIFECFNPNENRFITFTNKQEKQANKNVKYILNILKGEITNE</sequence>